<evidence type="ECO:0000313" key="3">
    <source>
        <dbReference type="Proteomes" id="UP000265520"/>
    </source>
</evidence>
<proteinExistence type="predicted"/>
<protein>
    <submittedName>
        <fullName evidence="2">N-alpha-acetyltransferase 11-like</fullName>
    </submittedName>
</protein>
<dbReference type="Gene3D" id="3.40.630.30">
    <property type="match status" value="1"/>
</dbReference>
<dbReference type="InterPro" id="IPR016181">
    <property type="entry name" value="Acyl_CoA_acyltransferase"/>
</dbReference>
<reference evidence="2 3" key="1">
    <citation type="journal article" date="2018" name="Front. Plant Sci.">
        <title>Red Clover (Trifolium pratense) and Zigzag Clover (T. medium) - A Picture of Genomic Similarities and Differences.</title>
        <authorList>
            <person name="Dluhosova J."/>
            <person name="Istvanek J."/>
            <person name="Nedelnik J."/>
            <person name="Repkova J."/>
        </authorList>
    </citation>
    <scope>NUCLEOTIDE SEQUENCE [LARGE SCALE GENOMIC DNA]</scope>
    <source>
        <strain evidence="3">cv. 10/8</strain>
        <tissue evidence="2">Leaf</tissue>
    </source>
</reference>
<feature type="domain" description="N-acetyltransferase" evidence="1">
    <location>
        <begin position="7"/>
        <end position="59"/>
    </location>
</feature>
<keyword evidence="3" id="KW-1185">Reference proteome</keyword>
<evidence type="ECO:0000259" key="1">
    <source>
        <dbReference type="Pfam" id="PF00583"/>
    </source>
</evidence>
<dbReference type="SUPFAM" id="SSF55729">
    <property type="entry name" value="Acyl-CoA N-acyltransferases (Nat)"/>
    <property type="match status" value="1"/>
</dbReference>
<dbReference type="InterPro" id="IPR000182">
    <property type="entry name" value="GNAT_dom"/>
</dbReference>
<dbReference type="AlphaFoldDB" id="A0A392SSN3"/>
<accession>A0A392SSN3</accession>
<sequence length="65" mass="7653">HVARDRLSGRIIGYIQYRVEKKTNEAKCHAHICYLKVLMRYRERGIATELVIAAQDYLKLVCLFD</sequence>
<comment type="caution">
    <text evidence="2">The sequence shown here is derived from an EMBL/GenBank/DDBJ whole genome shotgun (WGS) entry which is preliminary data.</text>
</comment>
<feature type="non-terminal residue" evidence="2">
    <location>
        <position position="1"/>
    </location>
</feature>
<dbReference type="Proteomes" id="UP000265520">
    <property type="component" value="Unassembled WGS sequence"/>
</dbReference>
<dbReference type="GO" id="GO:0016747">
    <property type="term" value="F:acyltransferase activity, transferring groups other than amino-acyl groups"/>
    <property type="evidence" value="ECO:0007669"/>
    <property type="project" value="InterPro"/>
</dbReference>
<dbReference type="EMBL" id="LXQA010426121">
    <property type="protein sequence ID" value="MCI51055.1"/>
    <property type="molecule type" value="Genomic_DNA"/>
</dbReference>
<dbReference type="Pfam" id="PF00583">
    <property type="entry name" value="Acetyltransf_1"/>
    <property type="match status" value="1"/>
</dbReference>
<keyword evidence="2" id="KW-0808">Transferase</keyword>
<name>A0A392SSN3_9FABA</name>
<evidence type="ECO:0000313" key="2">
    <source>
        <dbReference type="EMBL" id="MCI51055.1"/>
    </source>
</evidence>
<organism evidence="2 3">
    <name type="scientific">Trifolium medium</name>
    <dbReference type="NCBI Taxonomy" id="97028"/>
    <lineage>
        <taxon>Eukaryota</taxon>
        <taxon>Viridiplantae</taxon>
        <taxon>Streptophyta</taxon>
        <taxon>Embryophyta</taxon>
        <taxon>Tracheophyta</taxon>
        <taxon>Spermatophyta</taxon>
        <taxon>Magnoliopsida</taxon>
        <taxon>eudicotyledons</taxon>
        <taxon>Gunneridae</taxon>
        <taxon>Pentapetalae</taxon>
        <taxon>rosids</taxon>
        <taxon>fabids</taxon>
        <taxon>Fabales</taxon>
        <taxon>Fabaceae</taxon>
        <taxon>Papilionoideae</taxon>
        <taxon>50 kb inversion clade</taxon>
        <taxon>NPAAA clade</taxon>
        <taxon>Hologalegina</taxon>
        <taxon>IRL clade</taxon>
        <taxon>Trifolieae</taxon>
        <taxon>Trifolium</taxon>
    </lineage>
</organism>